<dbReference type="InterPro" id="IPR039353">
    <property type="entry name" value="TF_Adf1"/>
</dbReference>
<dbReference type="EMBL" id="JAQQBS010001440">
    <property type="protein sequence ID" value="KAK0157211.1"/>
    <property type="molecule type" value="Genomic_DNA"/>
</dbReference>
<dbReference type="Pfam" id="PF10545">
    <property type="entry name" value="MADF_DNA_bdg"/>
    <property type="match status" value="1"/>
</dbReference>
<feature type="region of interest" description="Disordered" evidence="1">
    <location>
        <begin position="106"/>
        <end position="144"/>
    </location>
</feature>
<proteinExistence type="predicted"/>
<protein>
    <recommendedName>
        <fullName evidence="2">MADF domain-containing protein</fullName>
    </recommendedName>
</protein>
<comment type="caution">
    <text evidence="3">The sequence shown here is derived from an EMBL/GenBank/DDBJ whole genome shotgun (WGS) entry which is preliminary data.</text>
</comment>
<keyword evidence="4" id="KW-1185">Reference proteome</keyword>
<dbReference type="PROSITE" id="PS51029">
    <property type="entry name" value="MADF"/>
    <property type="match status" value="1"/>
</dbReference>
<evidence type="ECO:0000256" key="1">
    <source>
        <dbReference type="SAM" id="MobiDB-lite"/>
    </source>
</evidence>
<gene>
    <name evidence="3" type="ORF">PV328_011745</name>
</gene>
<reference evidence="3" key="1">
    <citation type="journal article" date="2023" name="bioRxiv">
        <title>Scaffold-level genome assemblies of two parasitoid biocontrol wasps reveal the parthenogenesis mechanism and an associated novel virus.</title>
        <authorList>
            <person name="Inwood S."/>
            <person name="Skelly J."/>
            <person name="Guhlin J."/>
            <person name="Harrop T."/>
            <person name="Goldson S."/>
            <person name="Dearden P."/>
        </authorList>
    </citation>
    <scope>NUCLEOTIDE SEQUENCE</scope>
    <source>
        <strain evidence="3">Irish</strain>
        <tissue evidence="3">Whole body</tissue>
    </source>
</reference>
<dbReference type="PANTHER" id="PTHR12243">
    <property type="entry name" value="MADF DOMAIN TRANSCRIPTION FACTOR"/>
    <property type="match status" value="1"/>
</dbReference>
<dbReference type="Proteomes" id="UP001168990">
    <property type="component" value="Unassembled WGS sequence"/>
</dbReference>
<feature type="compositionally biased region" description="Polar residues" evidence="1">
    <location>
        <begin position="106"/>
        <end position="122"/>
    </location>
</feature>
<name>A0AA39C3F9_9HYME</name>
<dbReference type="PANTHER" id="PTHR12243:SF67">
    <property type="entry name" value="COREPRESSOR OF PANGOLIN, ISOFORM A-RELATED"/>
    <property type="match status" value="1"/>
</dbReference>
<dbReference type="InterPro" id="IPR006578">
    <property type="entry name" value="MADF-dom"/>
</dbReference>
<evidence type="ECO:0000259" key="2">
    <source>
        <dbReference type="PROSITE" id="PS51029"/>
    </source>
</evidence>
<dbReference type="AlphaFoldDB" id="A0AA39C3F9"/>
<sequence>MRKMHPRCLAVTKTEKCKTKWKNLRDGFQRALKSAKTKSGQAAKSTRKWRFYDAMSFLLPYLKVRETHLNIDEVHVEHDEIDRTTELSELEQGNESVNEEMDFPFQTQPGTPLSTLSTVCSSEKTETSTVHRKRKNPKKQEEAETMPELFREFLDEKKIILLSGNNNNTPNSTSSTRFTYPQHTSQYTGSQLQPIFYDIPSTQTSTSFSTNMRASHSTAELVNSSSSGTIDGTISYSCYNKDHNMSQD</sequence>
<evidence type="ECO:0000313" key="3">
    <source>
        <dbReference type="EMBL" id="KAK0157211.1"/>
    </source>
</evidence>
<evidence type="ECO:0000313" key="4">
    <source>
        <dbReference type="Proteomes" id="UP001168990"/>
    </source>
</evidence>
<reference evidence="3" key="2">
    <citation type="submission" date="2023-03" db="EMBL/GenBank/DDBJ databases">
        <authorList>
            <person name="Inwood S.N."/>
            <person name="Skelly J.G."/>
            <person name="Guhlin J."/>
            <person name="Harrop T.W.R."/>
            <person name="Goldson S.G."/>
            <person name="Dearden P.K."/>
        </authorList>
    </citation>
    <scope>NUCLEOTIDE SEQUENCE</scope>
    <source>
        <strain evidence="3">Irish</strain>
        <tissue evidence="3">Whole body</tissue>
    </source>
</reference>
<feature type="domain" description="MADF" evidence="2">
    <location>
        <begin position="1"/>
        <end position="63"/>
    </location>
</feature>
<organism evidence="3 4">
    <name type="scientific">Microctonus aethiopoides</name>
    <dbReference type="NCBI Taxonomy" id="144406"/>
    <lineage>
        <taxon>Eukaryota</taxon>
        <taxon>Metazoa</taxon>
        <taxon>Ecdysozoa</taxon>
        <taxon>Arthropoda</taxon>
        <taxon>Hexapoda</taxon>
        <taxon>Insecta</taxon>
        <taxon>Pterygota</taxon>
        <taxon>Neoptera</taxon>
        <taxon>Endopterygota</taxon>
        <taxon>Hymenoptera</taxon>
        <taxon>Apocrita</taxon>
        <taxon>Ichneumonoidea</taxon>
        <taxon>Braconidae</taxon>
        <taxon>Euphorinae</taxon>
        <taxon>Microctonus</taxon>
    </lineage>
</organism>
<accession>A0AA39C3F9</accession>